<dbReference type="GeneID" id="43521496"/>
<reference evidence="2 5" key="3">
    <citation type="submission" date="2020-07" db="EMBL/GenBank/DDBJ databases">
        <title>Genomic Encyclopedia of Type Strains, Phase IV (KMG-V): Genome sequencing to study the core and pangenomes of soil and plant-associated prokaryotes.</title>
        <authorList>
            <person name="Whitman W."/>
        </authorList>
    </citation>
    <scope>NUCLEOTIDE SEQUENCE [LARGE SCALE GENOMIC DNA]</scope>
    <source>
        <strain evidence="2 5">C13</strain>
        <strain evidence="3 6">D1</strain>
    </source>
</reference>
<name>A0A2L1C8S9_METMI</name>
<reference evidence="4" key="1">
    <citation type="journal article" date="2018" name="Genome Announc.">
        <title>Complete Genome Sequence of the Methanococcus maripaludis Type Strain JJ (DSM 2067), a Model for Selenoprotein Synthesis in Archaea.</title>
        <authorList>
            <person name="Poehlein A."/>
            <person name="Heym D."/>
            <person name="Quitzke V."/>
            <person name="Fersch J."/>
            <person name="Daniel R."/>
            <person name="Rother M."/>
        </authorList>
    </citation>
    <scope>NUCLEOTIDE SEQUENCE [LARGE SCALE GENOMIC DNA]</scope>
    <source>
        <strain evidence="4">DSM 2067</strain>
    </source>
</reference>
<evidence type="ECO:0000313" key="1">
    <source>
        <dbReference type="EMBL" id="AVB75788.1"/>
    </source>
</evidence>
<evidence type="ECO:0008006" key="7">
    <source>
        <dbReference type="Google" id="ProtNLM"/>
    </source>
</evidence>
<dbReference type="AlphaFoldDB" id="A0A2L1C8S9"/>
<dbReference type="Proteomes" id="UP000590564">
    <property type="component" value="Unassembled WGS sequence"/>
</dbReference>
<accession>A0A2L1C8S9</accession>
<dbReference type="KEGG" id="mmad:MMJJ_03710"/>
<dbReference type="RefSeq" id="WP_158658956.1">
    <property type="nucleotide sequence ID" value="NZ_CP026606.1"/>
</dbReference>
<evidence type="ECO:0000313" key="5">
    <source>
        <dbReference type="Proteomes" id="UP000567099"/>
    </source>
</evidence>
<protein>
    <recommendedName>
        <fullName evidence="7">Trm112 family protein</fullName>
    </recommendedName>
</protein>
<sequence>MKWLEELTELLECPICKGNLKLLGNKLCCKKCKKVYFIKDKIPVLLDE</sequence>
<dbReference type="Pfam" id="PF03966">
    <property type="entry name" value="Trm112p"/>
    <property type="match status" value="1"/>
</dbReference>
<dbReference type="EMBL" id="JACDUO010000001">
    <property type="protein sequence ID" value="MBA2864204.1"/>
    <property type="molecule type" value="Genomic_DNA"/>
</dbReference>
<organism evidence="1 4">
    <name type="scientific">Methanococcus maripaludis</name>
    <name type="common">Methanococcus deltae</name>
    <dbReference type="NCBI Taxonomy" id="39152"/>
    <lineage>
        <taxon>Archaea</taxon>
        <taxon>Methanobacteriati</taxon>
        <taxon>Methanobacteriota</taxon>
        <taxon>Methanomada group</taxon>
        <taxon>Methanococci</taxon>
        <taxon>Methanococcales</taxon>
        <taxon>Methanococcaceae</taxon>
        <taxon>Methanococcus</taxon>
    </lineage>
</organism>
<evidence type="ECO:0000313" key="4">
    <source>
        <dbReference type="Proteomes" id="UP000239462"/>
    </source>
</evidence>
<dbReference type="Proteomes" id="UP000239462">
    <property type="component" value="Chromosome"/>
</dbReference>
<dbReference type="SUPFAM" id="SSF158997">
    <property type="entry name" value="Trm112p-like"/>
    <property type="match status" value="1"/>
</dbReference>
<proteinExistence type="predicted"/>
<dbReference type="EMBL" id="JACHED010000002">
    <property type="protein sequence ID" value="MBB6497130.1"/>
    <property type="molecule type" value="Genomic_DNA"/>
</dbReference>
<dbReference type="Gene3D" id="2.20.25.10">
    <property type="match status" value="1"/>
</dbReference>
<dbReference type="Proteomes" id="UP000567099">
    <property type="component" value="Unassembled WGS sequence"/>
</dbReference>
<gene>
    <name evidence="2" type="ORF">HNP94_001204</name>
    <name evidence="3" type="ORF">HNP96_001171</name>
    <name evidence="1" type="ORF">MMJJ_03710</name>
</gene>
<dbReference type="EMBL" id="CP026606">
    <property type="protein sequence ID" value="AVB75788.1"/>
    <property type="molecule type" value="Genomic_DNA"/>
</dbReference>
<dbReference type="InterPro" id="IPR005651">
    <property type="entry name" value="Trm112-like"/>
</dbReference>
<evidence type="ECO:0000313" key="3">
    <source>
        <dbReference type="EMBL" id="MBB6497130.1"/>
    </source>
</evidence>
<evidence type="ECO:0000313" key="2">
    <source>
        <dbReference type="EMBL" id="MBA2864204.1"/>
    </source>
</evidence>
<reference evidence="1" key="2">
    <citation type="submission" date="2018-02" db="EMBL/GenBank/DDBJ databases">
        <title>Complete genome sequence of the Methanococcus maripaludis type strain JJ (DSM 2067), a model for selenoprotein synthesis in Archaea.</title>
        <authorList>
            <person name="Poehlein A."/>
            <person name="Heym D."/>
            <person name="Quitzke V."/>
            <person name="Fersch J."/>
            <person name="Daniel R."/>
            <person name="Rother M."/>
        </authorList>
    </citation>
    <scope>NUCLEOTIDE SEQUENCE [LARGE SCALE GENOMIC DNA]</scope>
    <source>
        <strain evidence="1">DSM 2067</strain>
    </source>
</reference>
<evidence type="ECO:0000313" key="6">
    <source>
        <dbReference type="Proteomes" id="UP000590564"/>
    </source>
</evidence>